<dbReference type="RefSeq" id="XP_020915802.1">
    <property type="nucleotide sequence ID" value="XM_021060143.2"/>
</dbReference>
<dbReference type="Pfam" id="PF21262">
    <property type="entry name" value="RRP40_S1"/>
    <property type="match status" value="1"/>
</dbReference>
<dbReference type="EnsemblMetazoa" id="XM_021060143.2">
    <property type="protein sequence ID" value="XP_020915802.1"/>
    <property type="gene ID" value="LOC110253256"/>
</dbReference>
<evidence type="ECO:0000256" key="2">
    <source>
        <dbReference type="ARBA" id="ARBA00004604"/>
    </source>
</evidence>
<evidence type="ECO:0000259" key="12">
    <source>
        <dbReference type="Pfam" id="PF18311"/>
    </source>
</evidence>
<feature type="domain" description="Exosome complex exonuclease Rrp40 N-terminal" evidence="12">
    <location>
        <begin position="33"/>
        <end position="70"/>
    </location>
</feature>
<dbReference type="GO" id="GO:0071038">
    <property type="term" value="P:TRAMP-dependent tRNA surveillance pathway"/>
    <property type="evidence" value="ECO:0007669"/>
    <property type="project" value="TreeGrafter"/>
</dbReference>
<evidence type="ECO:0000256" key="6">
    <source>
        <dbReference type="ARBA" id="ARBA00022835"/>
    </source>
</evidence>
<dbReference type="OMA" id="SYMAFPN"/>
<dbReference type="GO" id="GO:0005730">
    <property type="term" value="C:nucleolus"/>
    <property type="evidence" value="ECO:0007669"/>
    <property type="project" value="UniProtKB-SubCell"/>
</dbReference>
<keyword evidence="8" id="KW-0539">Nucleus</keyword>
<keyword evidence="6" id="KW-0271">Exosome</keyword>
<keyword evidence="4" id="KW-0963">Cytoplasm</keyword>
<evidence type="ECO:0000313" key="13">
    <source>
        <dbReference type="EnsemblMetazoa" id="XP_020915802.1"/>
    </source>
</evidence>
<dbReference type="GO" id="GO:0034475">
    <property type="term" value="P:U4 snRNA 3'-end processing"/>
    <property type="evidence" value="ECO:0007669"/>
    <property type="project" value="TreeGrafter"/>
</dbReference>
<dbReference type="PANTHER" id="PTHR21321">
    <property type="entry name" value="PNAS-3 RELATED"/>
    <property type="match status" value="1"/>
</dbReference>
<dbReference type="InterPro" id="IPR036612">
    <property type="entry name" value="KH_dom_type_1_sf"/>
</dbReference>
<dbReference type="GO" id="GO:0000177">
    <property type="term" value="C:cytoplasmic exosome (RNase complex)"/>
    <property type="evidence" value="ECO:0007669"/>
    <property type="project" value="TreeGrafter"/>
</dbReference>
<dbReference type="FunFam" id="2.40.50.140:FF:000112">
    <property type="entry name" value="Exosome complex component RRP40"/>
    <property type="match status" value="1"/>
</dbReference>
<dbReference type="Pfam" id="PF15985">
    <property type="entry name" value="KH_6"/>
    <property type="match status" value="1"/>
</dbReference>
<dbReference type="Gene3D" id="2.40.50.140">
    <property type="entry name" value="Nucleic acid-binding proteins"/>
    <property type="match status" value="1"/>
</dbReference>
<proteinExistence type="inferred from homology"/>
<evidence type="ECO:0000256" key="10">
    <source>
        <dbReference type="ARBA" id="ARBA00069899"/>
    </source>
</evidence>
<dbReference type="GO" id="GO:0000176">
    <property type="term" value="C:nuclear exosome (RNase complex)"/>
    <property type="evidence" value="ECO:0007669"/>
    <property type="project" value="TreeGrafter"/>
</dbReference>
<accession>A0A913Y852</accession>
<dbReference type="InterPro" id="IPR037319">
    <property type="entry name" value="Rrp40_S1"/>
</dbReference>
<dbReference type="GO" id="GO:0000467">
    <property type="term" value="P:exonucleolytic trimming to generate mature 3'-end of 5.8S rRNA from tricistronic rRNA transcript (SSU-rRNA, 5.8S rRNA, LSU-rRNA)"/>
    <property type="evidence" value="ECO:0007669"/>
    <property type="project" value="TreeGrafter"/>
</dbReference>
<name>A0A913Y852_EXADI</name>
<dbReference type="Gene3D" id="3.30.1370.10">
    <property type="entry name" value="K Homology domain, type 1"/>
    <property type="match status" value="1"/>
</dbReference>
<dbReference type="InterPro" id="IPR004088">
    <property type="entry name" value="KH_dom_type_1"/>
</dbReference>
<dbReference type="GO" id="GO:0010468">
    <property type="term" value="P:regulation of gene expression"/>
    <property type="evidence" value="ECO:0007669"/>
    <property type="project" value="UniProtKB-ARBA"/>
</dbReference>
<dbReference type="Gene3D" id="2.40.50.100">
    <property type="match status" value="1"/>
</dbReference>
<dbReference type="GO" id="GO:0071051">
    <property type="term" value="P:poly(A)-dependent snoRNA 3'-end processing"/>
    <property type="evidence" value="ECO:0007669"/>
    <property type="project" value="TreeGrafter"/>
</dbReference>
<evidence type="ECO:0000259" key="11">
    <source>
        <dbReference type="Pfam" id="PF15985"/>
    </source>
</evidence>
<dbReference type="GO" id="GO:0071034">
    <property type="term" value="P:CUT catabolic process"/>
    <property type="evidence" value="ECO:0007669"/>
    <property type="project" value="TreeGrafter"/>
</dbReference>
<feature type="domain" description="K Homology" evidence="11">
    <location>
        <begin position="158"/>
        <end position="205"/>
    </location>
</feature>
<dbReference type="CDD" id="cd05790">
    <property type="entry name" value="S1_Rrp40"/>
    <property type="match status" value="1"/>
</dbReference>
<comment type="similarity">
    <text evidence="3">Belongs to the RRP40 family.</text>
</comment>
<keyword evidence="5" id="KW-0698">rRNA processing</keyword>
<dbReference type="InterPro" id="IPR041054">
    <property type="entry name" value="Rrp40_N_euk"/>
</dbReference>
<evidence type="ECO:0000256" key="3">
    <source>
        <dbReference type="ARBA" id="ARBA00007841"/>
    </source>
</evidence>
<dbReference type="GO" id="GO:0003723">
    <property type="term" value="F:RNA binding"/>
    <property type="evidence" value="ECO:0007669"/>
    <property type="project" value="UniProtKB-KW"/>
</dbReference>
<dbReference type="PANTHER" id="PTHR21321:SF1">
    <property type="entry name" value="EXOSOME COMPLEX COMPONENT RRP40"/>
    <property type="match status" value="1"/>
</dbReference>
<dbReference type="AlphaFoldDB" id="A0A913Y852"/>
<dbReference type="SUPFAM" id="SSF50249">
    <property type="entry name" value="Nucleic acid-binding proteins"/>
    <property type="match status" value="1"/>
</dbReference>
<reference evidence="13" key="1">
    <citation type="submission" date="2022-11" db="UniProtKB">
        <authorList>
            <consortium name="EnsemblMetazoa"/>
        </authorList>
    </citation>
    <scope>IDENTIFICATION</scope>
</reference>
<protein>
    <recommendedName>
        <fullName evidence="10">Exosome complex component RRP40</fullName>
    </recommendedName>
    <alternativeName>
        <fullName evidence="9">Ribosomal RNA-processing protein 40</fullName>
    </alternativeName>
</protein>
<dbReference type="FunFam" id="3.30.1370.10:FF:000038">
    <property type="entry name" value="exosome complex component RRP40"/>
    <property type="match status" value="1"/>
</dbReference>
<dbReference type="SUPFAM" id="SSF110324">
    <property type="entry name" value="Ribosomal L27 protein-like"/>
    <property type="match status" value="1"/>
</dbReference>
<evidence type="ECO:0000256" key="9">
    <source>
        <dbReference type="ARBA" id="ARBA00030615"/>
    </source>
</evidence>
<dbReference type="KEGG" id="epa:110253256"/>
<keyword evidence="14" id="KW-1185">Reference proteome</keyword>
<dbReference type="CDD" id="cd22526">
    <property type="entry name" value="KH-I_Rrp40"/>
    <property type="match status" value="1"/>
</dbReference>
<dbReference type="Pfam" id="PF18311">
    <property type="entry name" value="Rrp40_N"/>
    <property type="match status" value="1"/>
</dbReference>
<organism evidence="13 14">
    <name type="scientific">Exaiptasia diaphana</name>
    <name type="common">Tropical sea anemone</name>
    <name type="synonym">Aiptasia pulchella</name>
    <dbReference type="NCBI Taxonomy" id="2652724"/>
    <lineage>
        <taxon>Eukaryota</taxon>
        <taxon>Metazoa</taxon>
        <taxon>Cnidaria</taxon>
        <taxon>Anthozoa</taxon>
        <taxon>Hexacorallia</taxon>
        <taxon>Actiniaria</taxon>
        <taxon>Aiptasiidae</taxon>
        <taxon>Exaiptasia</taxon>
    </lineage>
</organism>
<dbReference type="GeneID" id="110253256"/>
<comment type="subcellular location">
    <subcellularLocation>
        <location evidence="1">Cytoplasm</location>
    </subcellularLocation>
    <subcellularLocation>
        <location evidence="2">Nucleus</location>
        <location evidence="2">Nucleolus</location>
    </subcellularLocation>
</comment>
<dbReference type="InterPro" id="IPR012340">
    <property type="entry name" value="NA-bd_OB-fold"/>
</dbReference>
<evidence type="ECO:0000256" key="5">
    <source>
        <dbReference type="ARBA" id="ARBA00022552"/>
    </source>
</evidence>
<dbReference type="GO" id="GO:0071035">
    <property type="term" value="P:nuclear polyadenylation-dependent rRNA catabolic process"/>
    <property type="evidence" value="ECO:0007669"/>
    <property type="project" value="TreeGrafter"/>
</dbReference>
<evidence type="ECO:0000256" key="7">
    <source>
        <dbReference type="ARBA" id="ARBA00022884"/>
    </source>
</evidence>
<dbReference type="Proteomes" id="UP000887567">
    <property type="component" value="Unplaced"/>
</dbReference>
<evidence type="ECO:0000313" key="14">
    <source>
        <dbReference type="Proteomes" id="UP000887567"/>
    </source>
</evidence>
<dbReference type="InterPro" id="IPR049469">
    <property type="entry name" value="RRP40_KH-I"/>
</dbReference>
<evidence type="ECO:0000256" key="4">
    <source>
        <dbReference type="ARBA" id="ARBA00022490"/>
    </source>
</evidence>
<dbReference type="InterPro" id="IPR026699">
    <property type="entry name" value="Exosome_RNA_bind1/RRP40/RRP4"/>
</dbReference>
<dbReference type="OrthoDB" id="340500at2759"/>
<evidence type="ECO:0000256" key="8">
    <source>
        <dbReference type="ARBA" id="ARBA00023242"/>
    </source>
</evidence>
<sequence length="238" mass="26076">MAAAMKNARVVMPGDIIDNVHNLQASTDKKSKLRLGPGLRQDKDDVVAFKSGILRHRNPATFWIDCSQKRYVPVKEERVIGIITNKTGENFKVDVGTSMAASLSFLAFEGATKRNRPNLQIGDVVYARLSVANKDMEPELDCTDGAGRSTGLGALSGGFMFTCSLGLTRKLLSKDFILLPLLGKYFPFECTVGSNGRVWINSKTSAHIIAISNAITNAEYMTETQIRSMVRQVVEGIM</sequence>
<dbReference type="SUPFAM" id="SSF54791">
    <property type="entry name" value="Eukaryotic type KH-domain (KH-domain type I)"/>
    <property type="match status" value="1"/>
</dbReference>
<keyword evidence="7" id="KW-0694">RNA-binding</keyword>
<evidence type="ECO:0000256" key="1">
    <source>
        <dbReference type="ARBA" id="ARBA00004496"/>
    </source>
</evidence>